<evidence type="ECO:0000259" key="4">
    <source>
        <dbReference type="PROSITE" id="PS50158"/>
    </source>
</evidence>
<dbReference type="SUPFAM" id="SSF57756">
    <property type="entry name" value="Retrovirus zinc finger-like domains"/>
    <property type="match status" value="2"/>
</dbReference>
<dbReference type="AlphaFoldDB" id="A0A2I1H2W3"/>
<feature type="compositionally biased region" description="Basic and acidic residues" evidence="3">
    <location>
        <begin position="161"/>
        <end position="174"/>
    </location>
</feature>
<dbReference type="VEuPathDB" id="FungiDB:RhiirA1_462002"/>
<feature type="region of interest" description="Disordered" evidence="3">
    <location>
        <begin position="151"/>
        <end position="174"/>
    </location>
</feature>
<dbReference type="InterPro" id="IPR036875">
    <property type="entry name" value="Znf_CCHC_sf"/>
</dbReference>
<proteinExistence type="predicted"/>
<feature type="domain" description="CCHC-type" evidence="4">
    <location>
        <begin position="103"/>
        <end position="117"/>
    </location>
</feature>
<feature type="domain" description="CCHC-type" evidence="4">
    <location>
        <begin position="78"/>
        <end position="93"/>
    </location>
</feature>
<dbReference type="VEuPathDB" id="FungiDB:FUN_007239"/>
<evidence type="ECO:0000256" key="2">
    <source>
        <dbReference type="SAM" id="Coils"/>
    </source>
</evidence>
<dbReference type="PROSITE" id="PS50158">
    <property type="entry name" value="ZF_CCHC"/>
    <property type="match status" value="4"/>
</dbReference>
<dbReference type="VEuPathDB" id="FungiDB:RhiirFUN_009523"/>
<dbReference type="EMBL" id="LLXI01001350">
    <property type="protein sequence ID" value="PKY53226.1"/>
    <property type="molecule type" value="Genomic_DNA"/>
</dbReference>
<accession>A0A2I1H2W3</accession>
<dbReference type="GO" id="GO:0008270">
    <property type="term" value="F:zinc ion binding"/>
    <property type="evidence" value="ECO:0007669"/>
    <property type="project" value="UniProtKB-KW"/>
</dbReference>
<feature type="domain" description="CCHC-type" evidence="4">
    <location>
        <begin position="129"/>
        <end position="143"/>
    </location>
</feature>
<keyword evidence="6" id="KW-1185">Reference proteome</keyword>
<feature type="coiled-coil region" evidence="2">
    <location>
        <begin position="19"/>
        <end position="46"/>
    </location>
</feature>
<evidence type="ECO:0000256" key="1">
    <source>
        <dbReference type="PROSITE-ProRule" id="PRU00047"/>
    </source>
</evidence>
<dbReference type="InterPro" id="IPR050195">
    <property type="entry name" value="Primate_lentivir_Gag_pol-like"/>
</dbReference>
<evidence type="ECO:0000313" key="5">
    <source>
        <dbReference type="EMBL" id="PKY53226.1"/>
    </source>
</evidence>
<dbReference type="SMART" id="SM00343">
    <property type="entry name" value="ZnF_C2HC"/>
    <property type="match status" value="4"/>
</dbReference>
<feature type="domain" description="CCHC-type" evidence="4">
    <location>
        <begin position="50"/>
        <end position="65"/>
    </location>
</feature>
<dbReference type="InterPro" id="IPR001878">
    <property type="entry name" value="Znf_CCHC"/>
</dbReference>
<reference evidence="5 6" key="1">
    <citation type="submission" date="2015-10" db="EMBL/GenBank/DDBJ databases">
        <title>Genome analyses suggest a sexual origin of heterokaryosis in a supposedly ancient asexual fungus.</title>
        <authorList>
            <person name="Ropars J."/>
            <person name="Sedzielewska K."/>
            <person name="Noel J."/>
            <person name="Charron P."/>
            <person name="Farinelli L."/>
            <person name="Marton T."/>
            <person name="Kruger M."/>
            <person name="Pelin A."/>
            <person name="Brachmann A."/>
            <person name="Corradi N."/>
        </authorList>
    </citation>
    <scope>NUCLEOTIDE SEQUENCE [LARGE SCALE GENOMIC DNA]</scope>
    <source>
        <strain evidence="5 6">A4</strain>
    </source>
</reference>
<keyword evidence="2" id="KW-0175">Coiled coil</keyword>
<evidence type="ECO:0000313" key="6">
    <source>
        <dbReference type="Proteomes" id="UP000234323"/>
    </source>
</evidence>
<keyword evidence="1" id="KW-0479">Metal-binding</keyword>
<organism evidence="5 6">
    <name type="scientific">Rhizophagus irregularis</name>
    <dbReference type="NCBI Taxonomy" id="588596"/>
    <lineage>
        <taxon>Eukaryota</taxon>
        <taxon>Fungi</taxon>
        <taxon>Fungi incertae sedis</taxon>
        <taxon>Mucoromycota</taxon>
        <taxon>Glomeromycotina</taxon>
        <taxon>Glomeromycetes</taxon>
        <taxon>Glomerales</taxon>
        <taxon>Glomeraceae</taxon>
        <taxon>Rhizophagus</taxon>
    </lineage>
</organism>
<comment type="caution">
    <text evidence="5">The sequence shown here is derived from an EMBL/GenBank/DDBJ whole genome shotgun (WGS) entry which is preliminary data.</text>
</comment>
<sequence length="174" mass="20184">MQESIRNLEKYLGNIAIEMIKIGKEVKELKDQYESAINKSQEKSIDQIVCYRCGNKGHYSTKCKEEGRNTVKRKDNTCGNCGGKGHFTRECTSDKVEKDQIVCYRCNKMGHYAKDCRIEIKIIKKKDNKCKNCGKKGHYTNRCLNNQGKEDNNDETNIDNNENRDSENMRNKQL</sequence>
<dbReference type="Proteomes" id="UP000234323">
    <property type="component" value="Unassembled WGS sequence"/>
</dbReference>
<gene>
    <name evidence="5" type="ORF">RhiirA4_471322</name>
</gene>
<dbReference type="GO" id="GO:0003676">
    <property type="term" value="F:nucleic acid binding"/>
    <property type="evidence" value="ECO:0007669"/>
    <property type="project" value="InterPro"/>
</dbReference>
<evidence type="ECO:0000256" key="3">
    <source>
        <dbReference type="SAM" id="MobiDB-lite"/>
    </source>
</evidence>
<name>A0A2I1H2W3_9GLOM</name>
<keyword evidence="1" id="KW-0863">Zinc-finger</keyword>
<keyword evidence="1" id="KW-0862">Zinc</keyword>
<dbReference type="PANTHER" id="PTHR40389">
    <property type="entry name" value="ENDOGENOUS RETROVIRUS GROUP K MEMBER 24 GAG POLYPROTEIN-RELATED"/>
    <property type="match status" value="1"/>
</dbReference>
<dbReference type="Pfam" id="PF00098">
    <property type="entry name" value="zf-CCHC"/>
    <property type="match status" value="3"/>
</dbReference>
<protein>
    <recommendedName>
        <fullName evidence="4">CCHC-type domain-containing protein</fullName>
    </recommendedName>
</protein>
<dbReference type="PANTHER" id="PTHR40389:SF3">
    <property type="entry name" value="IGE-BINDING PROTEIN"/>
    <property type="match status" value="1"/>
</dbReference>
<dbReference type="OrthoDB" id="8026949at2759"/>
<dbReference type="Gene3D" id="4.10.60.10">
    <property type="entry name" value="Zinc finger, CCHC-type"/>
    <property type="match status" value="2"/>
</dbReference>